<sequence length="467" mass="51892">MPLSGRPHDPFGGWAATLVDSLDTLWIMGLHDEFRAAVKAIEVIDFSTCALEEINVFETTIRYLGGFLAAYDLTDGQYPALLQKAGEIGDMLYVAFDTPNRMPITRWNFKAAAAGNAQESSENMLVAEIGSLTLEFTRLSQLTGDARYYDAVQRIMDAFDTQQNKTKLPGMWSVVVNAKTENFVEGTGFTIGGMADSLYEYLPKQHILLGGATEQYQNLFENAMVAMKRNIFYRPMTPDGNSILLAGQVNSDGKAPVEMLKTEPQAQHLGCFAGGMVGIAAKIFNNDQDLDIAKKLVEGCLWGYENSPNGVMPEIMHTVPCGSKDQCEWSEESWINAVSNAYGGAGSKAIRDHHLPKGVAKVDDGRYILRPEAIESVFILYRLTGDPSLPERAWKMFDNIIKLSLTDIAHAALDDCMVEHPPQADRMESFWMAETLKYFFLIFSDFDVVSLDDYVLNTEAHPLKRPT</sequence>
<evidence type="ECO:0000256" key="8">
    <source>
        <dbReference type="PIRSR" id="PIRSR601382-3"/>
    </source>
</evidence>
<keyword evidence="11" id="KW-1185">Reference proteome</keyword>
<dbReference type="PANTHER" id="PTHR11742">
    <property type="entry name" value="MANNOSYL-OLIGOSACCHARIDE ALPHA-1,2-MANNOSIDASE-RELATED"/>
    <property type="match status" value="1"/>
</dbReference>
<organism evidence="10 11">
    <name type="scientific">Venturia effusa</name>
    <dbReference type="NCBI Taxonomy" id="50376"/>
    <lineage>
        <taxon>Eukaryota</taxon>
        <taxon>Fungi</taxon>
        <taxon>Dikarya</taxon>
        <taxon>Ascomycota</taxon>
        <taxon>Pezizomycotina</taxon>
        <taxon>Dothideomycetes</taxon>
        <taxon>Pleosporomycetidae</taxon>
        <taxon>Venturiales</taxon>
        <taxon>Venturiaceae</taxon>
        <taxon>Venturia</taxon>
    </lineage>
</organism>
<dbReference type="OrthoDB" id="8118055at2759"/>
<dbReference type="GO" id="GO:0005509">
    <property type="term" value="F:calcium ion binding"/>
    <property type="evidence" value="ECO:0007669"/>
    <property type="project" value="InterPro"/>
</dbReference>
<evidence type="ECO:0000256" key="2">
    <source>
        <dbReference type="ARBA" id="ARBA00004922"/>
    </source>
</evidence>
<name>A0A517LCS8_9PEZI</name>
<dbReference type="STRING" id="50376.A0A517LCS8"/>
<keyword evidence="7" id="KW-0479">Metal-binding</keyword>
<dbReference type="GO" id="GO:0004571">
    <property type="term" value="F:mannosyl-oligosaccharide 1,2-alpha-mannosidase activity"/>
    <property type="evidence" value="ECO:0007669"/>
    <property type="project" value="InterPro"/>
</dbReference>
<dbReference type="Proteomes" id="UP000316270">
    <property type="component" value="Chromosome 9"/>
</dbReference>
<comment type="cofactor">
    <cofactor evidence="1 7">
        <name>Ca(2+)</name>
        <dbReference type="ChEBI" id="CHEBI:29108"/>
    </cofactor>
</comment>
<gene>
    <name evidence="10" type="ORF">FKW77_008799</name>
</gene>
<dbReference type="PRINTS" id="PR00747">
    <property type="entry name" value="GLYHDRLASE47"/>
</dbReference>
<feature type="active site" description="Proton donor" evidence="6">
    <location>
        <position position="314"/>
    </location>
</feature>
<evidence type="ECO:0000313" key="11">
    <source>
        <dbReference type="Proteomes" id="UP000316270"/>
    </source>
</evidence>
<evidence type="ECO:0000256" key="4">
    <source>
        <dbReference type="ARBA" id="ARBA00022801"/>
    </source>
</evidence>
<keyword evidence="9" id="KW-0326">Glycosidase</keyword>
<evidence type="ECO:0000256" key="7">
    <source>
        <dbReference type="PIRSR" id="PIRSR601382-2"/>
    </source>
</evidence>
<feature type="disulfide bond" evidence="8">
    <location>
        <begin position="271"/>
        <end position="300"/>
    </location>
</feature>
<evidence type="ECO:0000256" key="6">
    <source>
        <dbReference type="PIRSR" id="PIRSR601382-1"/>
    </source>
</evidence>
<dbReference type="InterPro" id="IPR012341">
    <property type="entry name" value="6hp_glycosidase-like_sf"/>
</dbReference>
<evidence type="ECO:0000256" key="5">
    <source>
        <dbReference type="ARBA" id="ARBA00023157"/>
    </source>
</evidence>
<evidence type="ECO:0000256" key="3">
    <source>
        <dbReference type="ARBA" id="ARBA00007658"/>
    </source>
</evidence>
<proteinExistence type="inferred from homology"/>
<dbReference type="InterPro" id="IPR050749">
    <property type="entry name" value="Glycosyl_Hydrolase_47"/>
</dbReference>
<feature type="active site" evidence="6">
    <location>
        <position position="196"/>
    </location>
</feature>
<keyword evidence="5 8" id="KW-1015">Disulfide bond</keyword>
<keyword evidence="4 9" id="KW-0378">Hydrolase</keyword>
<dbReference type="SUPFAM" id="SSF48225">
    <property type="entry name" value="Seven-hairpin glycosidases"/>
    <property type="match status" value="1"/>
</dbReference>
<dbReference type="UniPathway" id="UPA00378"/>
<protein>
    <recommendedName>
        <fullName evidence="9">alpha-1,2-Mannosidase</fullName>
        <ecNumber evidence="9">3.2.1.-</ecNumber>
    </recommendedName>
</protein>
<dbReference type="Pfam" id="PF01532">
    <property type="entry name" value="Glyco_hydro_47"/>
    <property type="match status" value="1"/>
</dbReference>
<keyword evidence="7" id="KW-0106">Calcium</keyword>
<reference evidence="10 11" key="1">
    <citation type="submission" date="2019-07" db="EMBL/GenBank/DDBJ databases">
        <title>Finished genome of Venturia effusa.</title>
        <authorList>
            <person name="Young C.A."/>
            <person name="Cox M.P."/>
            <person name="Ganley A.R.D."/>
            <person name="David W.J."/>
        </authorList>
    </citation>
    <scope>NUCLEOTIDE SEQUENCE [LARGE SCALE GENOMIC DNA]</scope>
    <source>
        <strain evidence="11">albino</strain>
    </source>
</reference>
<dbReference type="GO" id="GO:0036503">
    <property type="term" value="P:ERAD pathway"/>
    <property type="evidence" value="ECO:0007669"/>
    <property type="project" value="UniProtKB-ARBA"/>
</dbReference>
<accession>A0A517LCS8</accession>
<comment type="similarity">
    <text evidence="3 9">Belongs to the glycosyl hydrolase 47 family.</text>
</comment>
<dbReference type="GO" id="GO:0005975">
    <property type="term" value="P:carbohydrate metabolic process"/>
    <property type="evidence" value="ECO:0007669"/>
    <property type="project" value="InterPro"/>
</dbReference>
<dbReference type="GO" id="GO:0005783">
    <property type="term" value="C:endoplasmic reticulum"/>
    <property type="evidence" value="ECO:0007669"/>
    <property type="project" value="TreeGrafter"/>
</dbReference>
<dbReference type="PANTHER" id="PTHR11742:SF49">
    <property type="entry name" value="ALPHA-1,2-MANNOSIDASE"/>
    <property type="match status" value="1"/>
</dbReference>
<dbReference type="EMBL" id="CP042193">
    <property type="protein sequence ID" value="QDS73448.1"/>
    <property type="molecule type" value="Genomic_DNA"/>
</dbReference>
<dbReference type="Gene3D" id="1.50.10.10">
    <property type="match status" value="1"/>
</dbReference>
<dbReference type="AlphaFoldDB" id="A0A517LCS8"/>
<dbReference type="GO" id="GO:0016020">
    <property type="term" value="C:membrane"/>
    <property type="evidence" value="ECO:0007669"/>
    <property type="project" value="InterPro"/>
</dbReference>
<comment type="pathway">
    <text evidence="2">Protein modification; protein glycosylation.</text>
</comment>
<dbReference type="InterPro" id="IPR036026">
    <property type="entry name" value="Seven-hairpin_glycosidases"/>
</dbReference>
<evidence type="ECO:0000256" key="1">
    <source>
        <dbReference type="ARBA" id="ARBA00001913"/>
    </source>
</evidence>
<dbReference type="EC" id="3.2.1.-" evidence="9"/>
<dbReference type="FunFam" id="1.50.10.10:FF:000037">
    <property type="entry name" value="alpha-1,2-Mannosidase"/>
    <property type="match status" value="1"/>
</dbReference>
<evidence type="ECO:0000256" key="9">
    <source>
        <dbReference type="RuleBase" id="RU361193"/>
    </source>
</evidence>
<evidence type="ECO:0000313" key="10">
    <source>
        <dbReference type="EMBL" id="QDS73448.1"/>
    </source>
</evidence>
<feature type="active site" description="Proton donor" evidence="6">
    <location>
        <position position="58"/>
    </location>
</feature>
<feature type="binding site" evidence="7">
    <location>
        <position position="458"/>
    </location>
    <ligand>
        <name>Ca(2+)</name>
        <dbReference type="ChEBI" id="CHEBI:29108"/>
    </ligand>
</feature>
<dbReference type="InterPro" id="IPR001382">
    <property type="entry name" value="Glyco_hydro_47"/>
</dbReference>
<feature type="active site" evidence="6">
    <location>
        <position position="372"/>
    </location>
</feature>